<keyword evidence="4" id="KW-1185">Reference proteome</keyword>
<feature type="chain" id="PRO_5024344230" description="Type II secretion system protein GspC N-terminal domain-containing protein" evidence="2">
    <location>
        <begin position="18"/>
        <end position="211"/>
    </location>
</feature>
<comment type="caution">
    <text evidence="3">The sequence shown here is derived from an EMBL/GenBank/DDBJ whole genome shotgun (WGS) entry which is preliminary data.</text>
</comment>
<protein>
    <recommendedName>
        <fullName evidence="5">Type II secretion system protein GspC N-terminal domain-containing protein</fullName>
    </recommendedName>
</protein>
<evidence type="ECO:0000313" key="3">
    <source>
        <dbReference type="EMBL" id="TLD70298.1"/>
    </source>
</evidence>
<feature type="signal peptide" evidence="2">
    <location>
        <begin position="1"/>
        <end position="17"/>
    </location>
</feature>
<accession>A0A5R8KDB6</accession>
<dbReference type="Proteomes" id="UP000306196">
    <property type="component" value="Unassembled WGS sequence"/>
</dbReference>
<dbReference type="OrthoDB" id="192287at2"/>
<evidence type="ECO:0008006" key="5">
    <source>
        <dbReference type="Google" id="ProtNLM"/>
    </source>
</evidence>
<dbReference type="AlphaFoldDB" id="A0A5R8KDB6"/>
<dbReference type="RefSeq" id="WP_138086897.1">
    <property type="nucleotide sequence ID" value="NZ_VAUV01000009.1"/>
</dbReference>
<organism evidence="3 4">
    <name type="scientific">Phragmitibacter flavus</name>
    <dbReference type="NCBI Taxonomy" id="2576071"/>
    <lineage>
        <taxon>Bacteria</taxon>
        <taxon>Pseudomonadati</taxon>
        <taxon>Verrucomicrobiota</taxon>
        <taxon>Verrucomicrobiia</taxon>
        <taxon>Verrucomicrobiales</taxon>
        <taxon>Verrucomicrobiaceae</taxon>
        <taxon>Phragmitibacter</taxon>
    </lineage>
</organism>
<reference evidence="3 4" key="1">
    <citation type="submission" date="2019-05" db="EMBL/GenBank/DDBJ databases">
        <title>Verrucobacter flavum gen. nov., sp. nov. a new member of the family Verrucomicrobiaceae.</title>
        <authorList>
            <person name="Szuroczki S."/>
            <person name="Abbaszade G."/>
            <person name="Szabo A."/>
            <person name="Felfoldi T."/>
            <person name="Schumann P."/>
            <person name="Boka K."/>
            <person name="Keki Z."/>
            <person name="Toumi M."/>
            <person name="Toth E."/>
        </authorList>
    </citation>
    <scope>NUCLEOTIDE SEQUENCE [LARGE SCALE GENOMIC DNA]</scope>
    <source>
        <strain evidence="3 4">MG-N-17</strain>
    </source>
</reference>
<evidence type="ECO:0000256" key="2">
    <source>
        <dbReference type="SAM" id="SignalP"/>
    </source>
</evidence>
<keyword evidence="2" id="KW-0732">Signal</keyword>
<evidence type="ECO:0000256" key="1">
    <source>
        <dbReference type="SAM" id="MobiDB-lite"/>
    </source>
</evidence>
<feature type="region of interest" description="Disordered" evidence="1">
    <location>
        <begin position="119"/>
        <end position="211"/>
    </location>
</feature>
<evidence type="ECO:0000313" key="4">
    <source>
        <dbReference type="Proteomes" id="UP000306196"/>
    </source>
</evidence>
<dbReference type="EMBL" id="VAUV01000009">
    <property type="protein sequence ID" value="TLD70298.1"/>
    <property type="molecule type" value="Genomic_DNA"/>
</dbReference>
<name>A0A5R8KDB6_9BACT</name>
<sequence>MKPFIIILLSFSLYPLAFPQDPDLPQPFNPAMAEPPLASPPFTRSVNLSDKLVLTGIAFIEGKPVATILDTEKKQSYVLSEEPNAEGWKLAETSATIQLDRTQAKIMVGGEIVTVRYSKTQLTPENTKGARPGGEGDRGRGDRGDRGDRRESRRGPDPETRARFEALPEDARRKLFEEMRENRDRLQGMSDTERSDYFKRQLERAERRARE</sequence>
<gene>
    <name evidence="3" type="ORF">FEM03_14025</name>
</gene>
<feature type="compositionally biased region" description="Basic and acidic residues" evidence="1">
    <location>
        <begin position="134"/>
        <end position="211"/>
    </location>
</feature>
<proteinExistence type="predicted"/>